<dbReference type="STRING" id="1095630.A0A2J6SLK0"/>
<keyword evidence="3" id="KW-1185">Reference proteome</keyword>
<evidence type="ECO:0000259" key="1">
    <source>
        <dbReference type="Pfam" id="PF06985"/>
    </source>
</evidence>
<protein>
    <submittedName>
        <fullName evidence="2">HET-domain-containing protein</fullName>
    </submittedName>
</protein>
<evidence type="ECO:0000313" key="3">
    <source>
        <dbReference type="Proteomes" id="UP000235371"/>
    </source>
</evidence>
<gene>
    <name evidence="2" type="ORF">K444DRAFT_235850</name>
</gene>
<dbReference type="PANTHER" id="PTHR10622">
    <property type="entry name" value="HET DOMAIN-CONTAINING PROTEIN"/>
    <property type="match status" value="1"/>
</dbReference>
<accession>A0A2J6SLK0</accession>
<sequence>MRLLKCDGDGEVSLTNHPANNVPSYAILSHRWGEDSEEVTFGDINDRTSKSKAGYHKIRFCAQQAACDNLPYFWVDTCCIDKTSSSELQEAINSMFSWYRKADKCYVYLRDVPPAGERYENHWEHYFRRSEWFKRGWTLQELLAPDPESLEFFSRDGERLGNKRELEQQIHDITGIPLTALRGTPLSQFNVEQRFSWAKSRRTTRGEDKAYSLFGIFDVLIPLLPCEGEEKALKRLKKEVDKPLKKARQYQKRVMNWLSNTPYETHHRYNSKNRSQGSGEWLLQTTEFKDWKTCPRSNILWLRGSRMSSLELFPFSYLSFS</sequence>
<dbReference type="GeneID" id="36579358"/>
<feature type="domain" description="Heterokaryon incompatibility" evidence="1">
    <location>
        <begin position="25"/>
        <end position="110"/>
    </location>
</feature>
<dbReference type="EMBL" id="KZ613912">
    <property type="protein sequence ID" value="PMD51645.1"/>
    <property type="molecule type" value="Genomic_DNA"/>
</dbReference>
<dbReference type="PANTHER" id="PTHR10622:SF13">
    <property type="entry name" value="NACHT DOMAIN-CONTAINING PROTEIN"/>
    <property type="match status" value="1"/>
</dbReference>
<dbReference type="InParanoid" id="A0A2J6SLK0"/>
<name>A0A2J6SLK0_9HELO</name>
<dbReference type="OrthoDB" id="674604at2759"/>
<dbReference type="AlphaFoldDB" id="A0A2J6SLK0"/>
<dbReference type="Proteomes" id="UP000235371">
    <property type="component" value="Unassembled WGS sequence"/>
</dbReference>
<dbReference type="Pfam" id="PF06985">
    <property type="entry name" value="HET"/>
    <property type="match status" value="1"/>
</dbReference>
<organism evidence="2 3">
    <name type="scientific">Hyaloscypha bicolor E</name>
    <dbReference type="NCBI Taxonomy" id="1095630"/>
    <lineage>
        <taxon>Eukaryota</taxon>
        <taxon>Fungi</taxon>
        <taxon>Dikarya</taxon>
        <taxon>Ascomycota</taxon>
        <taxon>Pezizomycotina</taxon>
        <taxon>Leotiomycetes</taxon>
        <taxon>Helotiales</taxon>
        <taxon>Hyaloscyphaceae</taxon>
        <taxon>Hyaloscypha</taxon>
        <taxon>Hyaloscypha bicolor</taxon>
    </lineage>
</organism>
<dbReference type="InterPro" id="IPR010730">
    <property type="entry name" value="HET"/>
</dbReference>
<proteinExistence type="predicted"/>
<dbReference type="RefSeq" id="XP_024728549.1">
    <property type="nucleotide sequence ID" value="XM_024871276.1"/>
</dbReference>
<reference evidence="2 3" key="1">
    <citation type="submission" date="2016-04" db="EMBL/GenBank/DDBJ databases">
        <title>A degradative enzymes factory behind the ericoid mycorrhizal symbiosis.</title>
        <authorList>
            <consortium name="DOE Joint Genome Institute"/>
            <person name="Martino E."/>
            <person name="Morin E."/>
            <person name="Grelet G."/>
            <person name="Kuo A."/>
            <person name="Kohler A."/>
            <person name="Daghino S."/>
            <person name="Barry K."/>
            <person name="Choi C."/>
            <person name="Cichocki N."/>
            <person name="Clum A."/>
            <person name="Copeland A."/>
            <person name="Hainaut M."/>
            <person name="Haridas S."/>
            <person name="Labutti K."/>
            <person name="Lindquist E."/>
            <person name="Lipzen A."/>
            <person name="Khouja H.-R."/>
            <person name="Murat C."/>
            <person name="Ohm R."/>
            <person name="Olson A."/>
            <person name="Spatafora J."/>
            <person name="Veneault-Fourrey C."/>
            <person name="Henrissat B."/>
            <person name="Grigoriev I."/>
            <person name="Martin F."/>
            <person name="Perotto S."/>
        </authorList>
    </citation>
    <scope>NUCLEOTIDE SEQUENCE [LARGE SCALE GENOMIC DNA]</scope>
    <source>
        <strain evidence="2 3">E</strain>
    </source>
</reference>
<evidence type="ECO:0000313" key="2">
    <source>
        <dbReference type="EMBL" id="PMD51645.1"/>
    </source>
</evidence>